<sequence length="472" mass="53325">MPEPQRQTPQTQTLTFVVATAPKSSQDNQKLVRTHAARSNKSQPNKKNLKSWILKKKDTSAALQVPDGSIPGRVGSNLSLLDFPEPLKPYMENDIFRCFHGMRGALYPSEICLQVDETKSSWTTNLLVDQVYFHSVIFSTEAYFDMILGRQQGCLSQFHFSKTLRLLQERLSNPHDSKAISDATIMVVVTLGLVAELIGDRAAAESHVAGMARIVDLRGGLEMLRYDNPRLPAKVCRVDLGLALRFGCRPVFFNNDISWNPYISSQGLIRGMKKANKRNSKVAALIKTLDPRLSNVWKDLEEFSMLSNLASQTGRKLQPNTFSEIMVSILYRLLALSYPKSPIENALRFGMMAYTASIFFRWREMKQRQAYLDDSFKEALSRLRKAEVQPPDAVLLWLLALWKITVSHGSGHDVLSEWTFEVLRGLEVKSWDGVRDISKTVVWVDCLFDASGRRVFEPMLESMTGGLPESQS</sequence>
<evidence type="ECO:0000313" key="2">
    <source>
        <dbReference type="EMBL" id="KAH7238220.1"/>
    </source>
</evidence>
<dbReference type="PANTHER" id="PTHR37540:SF9">
    <property type="entry name" value="ZN(2)-C6 FUNGAL-TYPE DOMAIN-CONTAINING PROTEIN"/>
    <property type="match status" value="1"/>
</dbReference>
<organism evidence="2 3">
    <name type="scientific">Fusarium tricinctum</name>
    <dbReference type="NCBI Taxonomy" id="61284"/>
    <lineage>
        <taxon>Eukaryota</taxon>
        <taxon>Fungi</taxon>
        <taxon>Dikarya</taxon>
        <taxon>Ascomycota</taxon>
        <taxon>Pezizomycotina</taxon>
        <taxon>Sordariomycetes</taxon>
        <taxon>Hypocreomycetidae</taxon>
        <taxon>Hypocreales</taxon>
        <taxon>Nectriaceae</taxon>
        <taxon>Fusarium</taxon>
        <taxon>Fusarium tricinctum species complex</taxon>
    </lineage>
</organism>
<gene>
    <name evidence="2" type="ORF">BKA59DRAFT_238641</name>
</gene>
<comment type="caution">
    <text evidence="2">The sequence shown here is derived from an EMBL/GenBank/DDBJ whole genome shotgun (WGS) entry which is preliminary data.</text>
</comment>
<name>A0A8K0W8J6_9HYPO</name>
<dbReference type="PANTHER" id="PTHR37540">
    <property type="entry name" value="TRANSCRIPTION FACTOR (ACR-2), PUTATIVE-RELATED-RELATED"/>
    <property type="match status" value="1"/>
</dbReference>
<dbReference type="Proteomes" id="UP000813427">
    <property type="component" value="Unassembled WGS sequence"/>
</dbReference>
<accession>A0A8K0W8J6</accession>
<dbReference type="EMBL" id="JAGPXF010000006">
    <property type="protein sequence ID" value="KAH7238220.1"/>
    <property type="molecule type" value="Genomic_DNA"/>
</dbReference>
<proteinExistence type="predicted"/>
<dbReference type="AlphaFoldDB" id="A0A8K0W8J6"/>
<feature type="compositionally biased region" description="Polar residues" evidence="1">
    <location>
        <begin position="22"/>
        <end position="31"/>
    </location>
</feature>
<evidence type="ECO:0000256" key="1">
    <source>
        <dbReference type="SAM" id="MobiDB-lite"/>
    </source>
</evidence>
<feature type="region of interest" description="Disordered" evidence="1">
    <location>
        <begin position="22"/>
        <end position="47"/>
    </location>
</feature>
<protein>
    <submittedName>
        <fullName evidence="2">Uncharacterized protein</fullName>
    </submittedName>
</protein>
<dbReference type="OrthoDB" id="4158087at2759"/>
<keyword evidence="3" id="KW-1185">Reference proteome</keyword>
<reference evidence="2" key="1">
    <citation type="journal article" date="2021" name="Nat. Commun.">
        <title>Genetic determinants of endophytism in the Arabidopsis root mycobiome.</title>
        <authorList>
            <person name="Mesny F."/>
            <person name="Miyauchi S."/>
            <person name="Thiergart T."/>
            <person name="Pickel B."/>
            <person name="Atanasova L."/>
            <person name="Karlsson M."/>
            <person name="Huettel B."/>
            <person name="Barry K.W."/>
            <person name="Haridas S."/>
            <person name="Chen C."/>
            <person name="Bauer D."/>
            <person name="Andreopoulos W."/>
            <person name="Pangilinan J."/>
            <person name="LaButti K."/>
            <person name="Riley R."/>
            <person name="Lipzen A."/>
            <person name="Clum A."/>
            <person name="Drula E."/>
            <person name="Henrissat B."/>
            <person name="Kohler A."/>
            <person name="Grigoriev I.V."/>
            <person name="Martin F.M."/>
            <person name="Hacquard S."/>
        </authorList>
    </citation>
    <scope>NUCLEOTIDE SEQUENCE</scope>
    <source>
        <strain evidence="2">MPI-SDFR-AT-0068</strain>
    </source>
</reference>
<evidence type="ECO:0000313" key="3">
    <source>
        <dbReference type="Proteomes" id="UP000813427"/>
    </source>
</evidence>